<dbReference type="SMART" id="SM00360">
    <property type="entry name" value="RRM"/>
    <property type="match status" value="3"/>
</dbReference>
<accession>A0A0G4HUU5</accession>
<gene>
    <name evidence="6" type="ORF">Cvel_8701</name>
</gene>
<evidence type="ECO:0000259" key="5">
    <source>
        <dbReference type="PROSITE" id="PS50102"/>
    </source>
</evidence>
<feature type="compositionally biased region" description="Low complexity" evidence="4">
    <location>
        <begin position="516"/>
        <end position="530"/>
    </location>
</feature>
<protein>
    <recommendedName>
        <fullName evidence="5">RRM domain-containing protein</fullName>
    </recommendedName>
</protein>
<dbReference type="PROSITE" id="PS50102">
    <property type="entry name" value="RRM"/>
    <property type="match status" value="3"/>
</dbReference>
<sequence>MSEFIETLEKSAEEMPVPAPEHSDSTTDAPNDKNIFVFHLPPEWKDDDLQKNFEKFGQIESVKIVSRPDGSSRGFGFVSFADPSAAQDAVSEMHGFLCPGTSKRLKVSLKKSRTQCQDEQIRKIMAHSCSVTLFVFHLPVDWTDAELKDTFGAFGNILSVRVMRNSDGSSKGFGFVSFEQAQEAADALMHLNGFQVGVKHLKVSLKTTPPAGSHEGAGAAGRKSPSPGCTVFVFHLPNEWSGEELKDAFARHGRVLQAVVQRDSETGQPRGFGFVSFARPAQAIEAVRCMNGHMACGKRLKVSLKQGESRFLPPQLQERLAVVERELQERPHPGGPSMQMHTGVPTVLGNPPRAIGGKPAMVAGHKKGGMHRGRGSRPSSASQGLSTSADSAALSASMNMSLSMQQMPPGGGMHVPMHHPHASRGRMHAGAAPFPYCLSGQGGPGGPAPPHIYGTMPGSQNYPYIHPHIHNSQPFLHGGHASGGPRGGGGMSPGPHGDFSQLMASVGVPLGAIHTQQQGQQQQGEGPGAQPYSPQQAHTAQPQGGSSTSPAIAPLSTPTHTPLAEPQLQSGTSAPGVGAGRHNMSCGTQQQQQMNQDPSIVMAASRGYAQGWAAATAAAAGGAGGYPQYPVNLAPNCGTCSSLLA</sequence>
<dbReference type="VEuPathDB" id="CryptoDB:Cvel_8701"/>
<feature type="compositionally biased region" description="Polar residues" evidence="4">
    <location>
        <begin position="532"/>
        <end position="560"/>
    </location>
</feature>
<feature type="compositionally biased region" description="Gly residues" evidence="4">
    <location>
        <begin position="480"/>
        <end position="492"/>
    </location>
</feature>
<dbReference type="Pfam" id="PF00076">
    <property type="entry name" value="RRM_1"/>
    <property type="match status" value="3"/>
</dbReference>
<keyword evidence="2 3" id="KW-0694">RNA-binding</keyword>
<feature type="domain" description="RRM" evidence="5">
    <location>
        <begin position="33"/>
        <end position="112"/>
    </location>
</feature>
<feature type="domain" description="RRM" evidence="5">
    <location>
        <begin position="131"/>
        <end position="208"/>
    </location>
</feature>
<feature type="region of interest" description="Disordered" evidence="4">
    <location>
        <begin position="514"/>
        <end position="597"/>
    </location>
</feature>
<feature type="region of interest" description="Disordered" evidence="4">
    <location>
        <begin position="1"/>
        <end position="31"/>
    </location>
</feature>
<dbReference type="InterPro" id="IPR035979">
    <property type="entry name" value="RBD_domain_sf"/>
</dbReference>
<feature type="domain" description="RRM" evidence="5">
    <location>
        <begin position="229"/>
        <end position="307"/>
    </location>
</feature>
<evidence type="ECO:0000256" key="1">
    <source>
        <dbReference type="ARBA" id="ARBA00022737"/>
    </source>
</evidence>
<evidence type="ECO:0000256" key="4">
    <source>
        <dbReference type="SAM" id="MobiDB-lite"/>
    </source>
</evidence>
<proteinExistence type="predicted"/>
<dbReference type="FunFam" id="3.30.70.330:FF:000383">
    <property type="entry name" value="Sex lethal, isoform D"/>
    <property type="match status" value="1"/>
</dbReference>
<feature type="compositionally biased region" description="Polar residues" evidence="4">
    <location>
        <begin position="585"/>
        <end position="597"/>
    </location>
</feature>
<dbReference type="GO" id="GO:0003729">
    <property type="term" value="F:mRNA binding"/>
    <property type="evidence" value="ECO:0007669"/>
    <property type="project" value="UniProtKB-ARBA"/>
</dbReference>
<dbReference type="PhylomeDB" id="A0A0G4HUU5"/>
<reference evidence="6" key="1">
    <citation type="submission" date="2014-11" db="EMBL/GenBank/DDBJ databases">
        <authorList>
            <person name="Otto D Thomas"/>
            <person name="Naeem Raeece"/>
        </authorList>
    </citation>
    <scope>NUCLEOTIDE SEQUENCE</scope>
</reference>
<dbReference type="InterPro" id="IPR000504">
    <property type="entry name" value="RRM_dom"/>
</dbReference>
<dbReference type="EMBL" id="CDMZ01003951">
    <property type="protein sequence ID" value="CEM48168.1"/>
    <property type="molecule type" value="Genomic_DNA"/>
</dbReference>
<dbReference type="CDD" id="cd12362">
    <property type="entry name" value="RRM3_CELF1-6"/>
    <property type="match status" value="1"/>
</dbReference>
<dbReference type="GO" id="GO:0005737">
    <property type="term" value="C:cytoplasm"/>
    <property type="evidence" value="ECO:0007669"/>
    <property type="project" value="UniProtKB-ARBA"/>
</dbReference>
<dbReference type="InterPro" id="IPR012677">
    <property type="entry name" value="Nucleotide-bd_a/b_plait_sf"/>
</dbReference>
<dbReference type="GO" id="GO:0010629">
    <property type="term" value="P:negative regulation of gene expression"/>
    <property type="evidence" value="ECO:0007669"/>
    <property type="project" value="UniProtKB-ARBA"/>
</dbReference>
<dbReference type="Gene3D" id="3.30.70.330">
    <property type="match status" value="3"/>
</dbReference>
<evidence type="ECO:0000256" key="3">
    <source>
        <dbReference type="PROSITE-ProRule" id="PRU00176"/>
    </source>
</evidence>
<evidence type="ECO:0000256" key="2">
    <source>
        <dbReference type="ARBA" id="ARBA00022884"/>
    </source>
</evidence>
<feature type="region of interest" description="Disordered" evidence="4">
    <location>
        <begin position="469"/>
        <end position="502"/>
    </location>
</feature>
<keyword evidence="1" id="KW-0677">Repeat</keyword>
<dbReference type="SUPFAM" id="SSF54928">
    <property type="entry name" value="RNA-binding domain, RBD"/>
    <property type="match status" value="2"/>
</dbReference>
<organism evidence="6">
    <name type="scientific">Chromera velia CCMP2878</name>
    <dbReference type="NCBI Taxonomy" id="1169474"/>
    <lineage>
        <taxon>Eukaryota</taxon>
        <taxon>Sar</taxon>
        <taxon>Alveolata</taxon>
        <taxon>Colpodellida</taxon>
        <taxon>Chromeraceae</taxon>
        <taxon>Chromera</taxon>
    </lineage>
</organism>
<feature type="compositionally biased region" description="Basic residues" evidence="4">
    <location>
        <begin position="365"/>
        <end position="375"/>
    </location>
</feature>
<name>A0A0G4HUU5_9ALVE</name>
<evidence type="ECO:0000313" key="6">
    <source>
        <dbReference type="EMBL" id="CEM48168.1"/>
    </source>
</evidence>
<dbReference type="GO" id="GO:0009967">
    <property type="term" value="P:positive regulation of signal transduction"/>
    <property type="evidence" value="ECO:0007669"/>
    <property type="project" value="UniProtKB-ARBA"/>
</dbReference>
<dbReference type="PANTHER" id="PTHR24012">
    <property type="entry name" value="RNA BINDING PROTEIN"/>
    <property type="match status" value="1"/>
</dbReference>
<feature type="region of interest" description="Disordered" evidence="4">
    <location>
        <begin position="365"/>
        <end position="390"/>
    </location>
</feature>
<dbReference type="AlphaFoldDB" id="A0A0G4HUU5"/>